<evidence type="ECO:0000259" key="3">
    <source>
        <dbReference type="Pfam" id="PF24481"/>
    </source>
</evidence>
<feature type="coiled-coil region" evidence="1">
    <location>
        <begin position="37"/>
        <end position="71"/>
    </location>
</feature>
<dbReference type="OrthoDB" id="9784388at2"/>
<dbReference type="Proteomes" id="UP000250080">
    <property type="component" value="Chromosome I"/>
</dbReference>
<dbReference type="Pfam" id="PF02591">
    <property type="entry name" value="Zn_ribbon_9"/>
    <property type="match status" value="1"/>
</dbReference>
<keyword evidence="1" id="KW-0175">Coiled coil</keyword>
<evidence type="ECO:0000313" key="5">
    <source>
        <dbReference type="Proteomes" id="UP000250080"/>
    </source>
</evidence>
<dbReference type="OMA" id="IIVCEHC"/>
<dbReference type="InterPro" id="IPR056003">
    <property type="entry name" value="CT398_CC_hairpin"/>
</dbReference>
<dbReference type="InterPro" id="IPR003743">
    <property type="entry name" value="Zf-RING_7"/>
</dbReference>
<reference evidence="4 5" key="1">
    <citation type="submission" date="2016-09" db="EMBL/GenBank/DDBJ databases">
        <authorList>
            <person name="Laine KS P."/>
        </authorList>
    </citation>
    <scope>NUCLEOTIDE SEQUENCE [LARGE SCALE GENOMIC DNA]</scope>
    <source>
        <strain evidence="4">PFRJS-23</strain>
    </source>
</reference>
<dbReference type="RefSeq" id="WP_013161473.1">
    <property type="nucleotide sequence ID" value="NZ_CCYN01000014.1"/>
</dbReference>
<proteinExistence type="predicted"/>
<accession>A0A0A8QAN4</accession>
<name>A0A0A8QAN4_9ACTN</name>
<dbReference type="EMBL" id="LT618793">
    <property type="protein sequence ID" value="SCQ76599.1"/>
    <property type="molecule type" value="Genomic_DNA"/>
</dbReference>
<evidence type="ECO:0000259" key="2">
    <source>
        <dbReference type="Pfam" id="PF02591"/>
    </source>
</evidence>
<dbReference type="AlphaFoldDB" id="A0A0A8QAN4"/>
<organism evidence="4 5">
    <name type="scientific">Propionibacterium freudenreichii</name>
    <dbReference type="NCBI Taxonomy" id="1744"/>
    <lineage>
        <taxon>Bacteria</taxon>
        <taxon>Bacillati</taxon>
        <taxon>Actinomycetota</taxon>
        <taxon>Actinomycetes</taxon>
        <taxon>Propionibacteriales</taxon>
        <taxon>Propionibacteriaceae</taxon>
        <taxon>Propionibacterium</taxon>
    </lineage>
</organism>
<dbReference type="Pfam" id="PF24481">
    <property type="entry name" value="CT398_CC"/>
    <property type="match status" value="1"/>
</dbReference>
<gene>
    <name evidence="4" type="ORF">PFR_JS23_660</name>
</gene>
<feature type="domain" description="C4-type zinc ribbon" evidence="2">
    <location>
        <begin position="205"/>
        <end position="239"/>
    </location>
</feature>
<sequence length="247" mass="27640">MRADPSAQRRLLDLAHIDTELVQLRHAGEHLPENQQLSALQTKRLALSERITEAETRRGDAQAEVDRVEKDLNPAKERLARNEKRVHSGEINSERALKGITDEIEHLKGRVSDLEDIELEAMDRVDAAAREHGEFTAQRTEIENQMRALLTQRDDAKAGLQTKRDQLQRERGEITDVLPEDLVKLYNHVAEHTGNTGAAELRAKRCGGCGLEIDSAELHRIAAEGADVVLRCDECGRILVRTSQSGV</sequence>
<evidence type="ECO:0000313" key="4">
    <source>
        <dbReference type="EMBL" id="SCQ76599.1"/>
    </source>
</evidence>
<evidence type="ECO:0000256" key="1">
    <source>
        <dbReference type="SAM" id="Coils"/>
    </source>
</evidence>
<protein>
    <submittedName>
        <fullName evidence="4">Zn-ribbon protein, possibly nucleic acid-binding</fullName>
    </submittedName>
</protein>
<dbReference type="Gene3D" id="1.10.287.1490">
    <property type="match status" value="1"/>
</dbReference>
<feature type="domain" description="CT398-like coiled coil hairpin" evidence="3">
    <location>
        <begin position="14"/>
        <end position="194"/>
    </location>
</feature>